<dbReference type="SMART" id="SM00487">
    <property type="entry name" value="DEXDc"/>
    <property type="match status" value="1"/>
</dbReference>
<dbReference type="GO" id="GO:0003677">
    <property type="term" value="F:DNA binding"/>
    <property type="evidence" value="ECO:0007669"/>
    <property type="project" value="InterPro"/>
</dbReference>
<accession>A0A5C7SMN1</accession>
<keyword evidence="2" id="KW-0067">ATP-binding</keyword>
<evidence type="ECO:0000313" key="2">
    <source>
        <dbReference type="EMBL" id="TXH84286.1"/>
    </source>
</evidence>
<proteinExistence type="predicted"/>
<dbReference type="Pfam" id="PF04851">
    <property type="entry name" value="ResIII"/>
    <property type="match status" value="1"/>
</dbReference>
<keyword evidence="2" id="KW-0378">Hydrolase</keyword>
<dbReference type="EMBL" id="SSFD01000184">
    <property type="protein sequence ID" value="TXH84286.1"/>
    <property type="molecule type" value="Genomic_DNA"/>
</dbReference>
<dbReference type="GO" id="GO:0016787">
    <property type="term" value="F:hydrolase activity"/>
    <property type="evidence" value="ECO:0007669"/>
    <property type="project" value="InterPro"/>
</dbReference>
<keyword evidence="2" id="KW-0547">Nucleotide-binding</keyword>
<dbReference type="Proteomes" id="UP000321192">
    <property type="component" value="Unassembled WGS sequence"/>
</dbReference>
<dbReference type="AlphaFoldDB" id="A0A5C7SMN1"/>
<dbReference type="InterPro" id="IPR027417">
    <property type="entry name" value="P-loop_NTPase"/>
</dbReference>
<name>A0A5C7SMN1_THASP</name>
<dbReference type="Gene3D" id="3.40.50.300">
    <property type="entry name" value="P-loop containing nucleotide triphosphate hydrolases"/>
    <property type="match status" value="1"/>
</dbReference>
<protein>
    <submittedName>
        <fullName evidence="2">DEAD/DEAH box helicase</fullName>
    </submittedName>
</protein>
<dbReference type="RefSeq" id="WP_276658795.1">
    <property type="nucleotide sequence ID" value="NZ_SSFD01000184.1"/>
</dbReference>
<organism evidence="2 3">
    <name type="scientific">Thauera aminoaromatica</name>
    <dbReference type="NCBI Taxonomy" id="164330"/>
    <lineage>
        <taxon>Bacteria</taxon>
        <taxon>Pseudomonadati</taxon>
        <taxon>Pseudomonadota</taxon>
        <taxon>Betaproteobacteria</taxon>
        <taxon>Rhodocyclales</taxon>
        <taxon>Zoogloeaceae</taxon>
        <taxon>Thauera</taxon>
    </lineage>
</organism>
<dbReference type="InterPro" id="IPR014001">
    <property type="entry name" value="Helicase_ATP-bd"/>
</dbReference>
<feature type="domain" description="Helicase ATP-binding" evidence="1">
    <location>
        <begin position="22"/>
        <end position="236"/>
    </location>
</feature>
<gene>
    <name evidence="2" type="ORF">E6Q80_11800</name>
</gene>
<evidence type="ECO:0000259" key="1">
    <source>
        <dbReference type="SMART" id="SM00487"/>
    </source>
</evidence>
<dbReference type="InterPro" id="IPR006935">
    <property type="entry name" value="Helicase/UvrB_N"/>
</dbReference>
<keyword evidence="2" id="KW-0347">Helicase</keyword>
<comment type="caution">
    <text evidence="2">The sequence shown here is derived from an EMBL/GenBank/DDBJ whole genome shotgun (WGS) entry which is preliminary data.</text>
</comment>
<dbReference type="SUPFAM" id="SSF52540">
    <property type="entry name" value="P-loop containing nucleoside triphosphate hydrolases"/>
    <property type="match status" value="2"/>
</dbReference>
<evidence type="ECO:0000313" key="3">
    <source>
        <dbReference type="Proteomes" id="UP000321192"/>
    </source>
</evidence>
<dbReference type="GO" id="GO:0005524">
    <property type="term" value="F:ATP binding"/>
    <property type="evidence" value="ECO:0007669"/>
    <property type="project" value="InterPro"/>
</dbReference>
<reference evidence="2 3" key="1">
    <citation type="submission" date="2018-09" db="EMBL/GenBank/DDBJ databases">
        <title>Metagenome Assembled Genomes from an Advanced Water Purification Facility.</title>
        <authorList>
            <person name="Stamps B.W."/>
            <person name="Spear J.R."/>
        </authorList>
    </citation>
    <scope>NUCLEOTIDE SEQUENCE [LARGE SCALE GENOMIC DNA]</scope>
    <source>
        <strain evidence="2">Bin_27_1</strain>
    </source>
</reference>
<sequence length="910" mass="100437">MSQDNIAPSMLQTTLRLAVQASTIQPEKFQALLMNNISKALLRAPSPPCLLRAPTGSGKTFVIGQVLEQVSEQRDVLWFWFVPFVTLVGQTLDSLLQHAPTLAPALFSQGRNQDVTARTVLISTAQGVARAQWRTKGYDADADDEVRSLASLVARARARGLQIGLVVDEAHIGLDKSTEFGKFAHWLQADYLLMATATPKDQRLTDFLAHAGYSGQEHFSVSRDDVVNARLNKQYIEAVVYSLGTTMQQVTDLRRTVLRQAWARNMLIGRQLKQAGINCVPLLLVQVANGDRTVDEAAEELMRLCQVPPEAIGKHSADEPDPVLMAAIANNTTKQVLIFKQSAGTGFDAPRAFVLASTKPVNDADFAMQFIGRVMRVARQVRDAFPKPKAIPAELNTAYVYLSNAQAQAGFEAAVQATSAVKSQLEGQTEKLIIRNTIAGGVVYTNRPTPEQPLSYSFGLPTAQVATPLMGPAVNEPLPLWADSPASPVPPPSWGEDLFGDATWSFDTAVVQPDEKKPVRTGRPRTREEVTHALAENRLRVFPRKTDLPTLGAALRSEEKPALVDLSVITLHVAKSLPISATLAGTAVQAALNRIQQKELHKELTEGASYTENIQVVTDRTALAREAMAALQELPHAEEEDYRIIVQTLSARLRPTLDAVLAALPSDAHMSDRDLLRLTRDAAHWVIRDSAQELREAIFQAIADQAKPVNAQPLPDVMIFPQDIALESSPKNIYGVLPPITEDAQDVESVLFMEERHWWADQTFALDDGTTFSVGRYDGAVKLNSLEQAFARALDEADFVLWWHRNPDKKPYSVRVVRAEHDHYFYPDFVACVSHEQGDPPMQRLLETKESTKDAARKAQHFPAAYGKVLFLTPDGNRFRWVNDDGSLGEVVKLTELNTIHDKLKASRVS</sequence>
<dbReference type="GO" id="GO:0004386">
    <property type="term" value="F:helicase activity"/>
    <property type="evidence" value="ECO:0007669"/>
    <property type="project" value="UniProtKB-KW"/>
</dbReference>